<evidence type="ECO:0000256" key="15">
    <source>
        <dbReference type="RuleBase" id="RU000369"/>
    </source>
</evidence>
<keyword evidence="9" id="KW-1278">Translocase</keyword>
<gene>
    <name evidence="18" type="ORF">cpurp_mito_COX1</name>
</gene>
<geneLocation type="mitochondrion" evidence="18"/>
<evidence type="ECO:0000256" key="2">
    <source>
        <dbReference type="ARBA" id="ARBA00004141"/>
    </source>
</evidence>
<dbReference type="SUPFAM" id="SSF81442">
    <property type="entry name" value="Cytochrome c oxidase subunit I-like"/>
    <property type="match status" value="1"/>
</dbReference>
<evidence type="ECO:0000256" key="12">
    <source>
        <dbReference type="ARBA" id="ARBA00023004"/>
    </source>
</evidence>
<feature type="transmembrane region" description="Helical" evidence="16">
    <location>
        <begin position="362"/>
        <end position="382"/>
    </location>
</feature>
<evidence type="ECO:0000313" key="18">
    <source>
        <dbReference type="EMBL" id="CCE35441.1"/>
    </source>
</evidence>
<keyword evidence="6 15" id="KW-0679">Respiratory chain</keyword>
<evidence type="ECO:0000256" key="7">
    <source>
        <dbReference type="ARBA" id="ARBA00022692"/>
    </source>
</evidence>
<organism evidence="18">
    <name type="scientific">Claviceps purpurea</name>
    <name type="common">Ergot fungus</name>
    <name type="synonym">Sphacelia segetum</name>
    <dbReference type="NCBI Taxonomy" id="5111"/>
    <lineage>
        <taxon>Eukaryota</taxon>
        <taxon>Fungi</taxon>
        <taxon>Dikarya</taxon>
        <taxon>Ascomycota</taxon>
        <taxon>Pezizomycotina</taxon>
        <taxon>Sordariomycetes</taxon>
        <taxon>Hypocreomycetidae</taxon>
        <taxon>Hypocreales</taxon>
        <taxon>Clavicipitaceae</taxon>
        <taxon>Claviceps</taxon>
    </lineage>
</organism>
<dbReference type="PROSITE" id="PS00077">
    <property type="entry name" value="COX1_CUB"/>
    <property type="match status" value="1"/>
</dbReference>
<evidence type="ECO:0000256" key="3">
    <source>
        <dbReference type="ARBA" id="ARBA00004673"/>
    </source>
</evidence>
<keyword evidence="8 15" id="KW-0479">Metal-binding</keyword>
<dbReference type="PANTHER" id="PTHR10422">
    <property type="entry name" value="CYTOCHROME C OXIDASE SUBUNIT 1"/>
    <property type="match status" value="1"/>
</dbReference>
<evidence type="ECO:0000256" key="8">
    <source>
        <dbReference type="ARBA" id="ARBA00022723"/>
    </source>
</evidence>
<keyword evidence="12 15" id="KW-0408">Iron</keyword>
<protein>
    <recommendedName>
        <fullName evidence="15">Cytochrome c oxidase subunit 1</fullName>
        <ecNumber evidence="15">7.1.1.9</ecNumber>
    </recommendedName>
</protein>
<dbReference type="InterPro" id="IPR023616">
    <property type="entry name" value="Cyt_c_oxase-like_su1_dom"/>
</dbReference>
<evidence type="ECO:0000256" key="11">
    <source>
        <dbReference type="ARBA" id="ARBA00022989"/>
    </source>
</evidence>
<dbReference type="GO" id="GO:0015990">
    <property type="term" value="P:electron transport coupled proton transport"/>
    <property type="evidence" value="ECO:0007669"/>
    <property type="project" value="TreeGrafter"/>
</dbReference>
<dbReference type="EMBL" id="FO082257">
    <property type="protein sequence ID" value="CCE35441.1"/>
    <property type="molecule type" value="Genomic_DNA"/>
</dbReference>
<evidence type="ECO:0000256" key="6">
    <source>
        <dbReference type="ARBA" id="ARBA00022660"/>
    </source>
</evidence>
<dbReference type="FunFam" id="1.20.210.10:FF:000001">
    <property type="entry name" value="Cytochrome c oxidase subunit 1"/>
    <property type="match status" value="1"/>
</dbReference>
<dbReference type="InterPro" id="IPR036927">
    <property type="entry name" value="Cyt_c_oxase-like_su1_sf"/>
</dbReference>
<dbReference type="Gene3D" id="1.20.210.10">
    <property type="entry name" value="Cytochrome c oxidase-like, subunit I domain"/>
    <property type="match status" value="1"/>
</dbReference>
<keyword evidence="5 15" id="KW-0349">Heme</keyword>
<feature type="transmembrane region" description="Helical" evidence="16">
    <location>
        <begin position="327"/>
        <end position="350"/>
    </location>
</feature>
<proteinExistence type="inferred from homology"/>
<dbReference type="InterPro" id="IPR000883">
    <property type="entry name" value="Cyt_C_Oxase_1"/>
</dbReference>
<dbReference type="PROSITE" id="PS50855">
    <property type="entry name" value="COX1"/>
    <property type="match status" value="1"/>
</dbReference>
<comment type="pathway">
    <text evidence="3 15">Energy metabolism; oxidative phosphorylation.</text>
</comment>
<dbReference type="CDD" id="cd01663">
    <property type="entry name" value="Cyt_c_Oxidase_I"/>
    <property type="match status" value="1"/>
</dbReference>
<dbReference type="Pfam" id="PF00115">
    <property type="entry name" value="COX1"/>
    <property type="match status" value="1"/>
</dbReference>
<dbReference type="PRINTS" id="PR01165">
    <property type="entry name" value="CYCOXIDASEI"/>
</dbReference>
<feature type="transmembrane region" description="Helical" evidence="16">
    <location>
        <begin position="255"/>
        <end position="279"/>
    </location>
</feature>
<keyword evidence="7 15" id="KW-0812">Transmembrane</keyword>
<dbReference type="PANTHER" id="PTHR10422:SF18">
    <property type="entry name" value="CYTOCHROME C OXIDASE SUBUNIT 1"/>
    <property type="match status" value="1"/>
</dbReference>
<comment type="similarity">
    <text evidence="15">Belongs to the heme-copper respiratory oxidase family.</text>
</comment>
<feature type="domain" description="Cytochrome oxidase subunit I profile" evidence="17">
    <location>
        <begin position="25"/>
        <end position="553"/>
    </location>
</feature>
<feature type="transmembrane region" description="Helical" evidence="16">
    <location>
        <begin position="127"/>
        <end position="151"/>
    </location>
</feature>
<feature type="transmembrane region" description="Helical" evidence="16">
    <location>
        <begin position="171"/>
        <end position="196"/>
    </location>
</feature>
<reference evidence="18" key="2">
    <citation type="submission" date="2011-10" db="EMBL/GenBank/DDBJ databases">
        <authorList>
            <person name="MIPS"/>
        </authorList>
    </citation>
    <scope>NUCLEOTIDE SEQUENCE</scope>
</reference>
<dbReference type="GO" id="GO:0005743">
    <property type="term" value="C:mitochondrial inner membrane"/>
    <property type="evidence" value="ECO:0007669"/>
    <property type="project" value="UniProtKB-SubCell"/>
</dbReference>
<dbReference type="GO" id="GO:0045277">
    <property type="term" value="C:respiratory chain complex IV"/>
    <property type="evidence" value="ECO:0007669"/>
    <property type="project" value="InterPro"/>
</dbReference>
<dbReference type="UniPathway" id="UPA00705"/>
<evidence type="ECO:0000256" key="10">
    <source>
        <dbReference type="ARBA" id="ARBA00022982"/>
    </source>
</evidence>
<dbReference type="GO" id="GO:0046872">
    <property type="term" value="F:metal ion binding"/>
    <property type="evidence" value="ECO:0007669"/>
    <property type="project" value="UniProtKB-KW"/>
</dbReference>
<evidence type="ECO:0000256" key="13">
    <source>
        <dbReference type="ARBA" id="ARBA00023008"/>
    </source>
</evidence>
<sequence length="565" mass="61690">MKQNLTNMNTNISSISSWGLYIERWLNSTNAKDIGLMYLIFSVFAGLIGTGLSALIRLELSGPGVQFIANTQLYNTIITSHAVVMPRSSLLFFMVIPALIGGFANYLIPLMIGTVDTAFPRLNNISFWLLPPSLLLLIFSSLIEGGAGTGWTLYPPLSGNASHSGVSVDLAIFALHLSGISSLLGAINLITTLALLRSPGITLHKLHLFGWAVAITAVLLLLSLPVLASGLTMLLTDRNLNTTFFEISGGGDPILFQHLFGFFGHPEVYILIIPAFGIISTTISANSSKPVFGTLGMAYAMFSIGILGFIVWSHHMYTVGLDVKTRAYFTAATLVIAVPSGIKIFSWLATVYGGSIKLTPSMLFTLGFVFMFTLGGLSGIILANASLDIAFHDSYYVVALHFHYVLSMGAVFAMFAGFYNWIPKILGTNYDFRLAKIQFWLFFIGVNVTFFPQHFLGLQGMPRRISDFPDSFAGWNLISSIGSIISIVSAGLFLYIVYNQLVSGQISSRNPWLTPGFFSDVLQIYLNRSYASLEWGLSSPPKPHSFVSLPLQSNLLDLKKQNLCL</sequence>
<evidence type="ECO:0000256" key="5">
    <source>
        <dbReference type="ARBA" id="ARBA00022617"/>
    </source>
</evidence>
<feature type="transmembrane region" description="Helical" evidence="16">
    <location>
        <begin position="434"/>
        <end position="452"/>
    </location>
</feature>
<feature type="transmembrane region" description="Helical" evidence="16">
    <location>
        <begin position="90"/>
        <end position="115"/>
    </location>
</feature>
<dbReference type="InterPro" id="IPR033944">
    <property type="entry name" value="Cyt_c_oxase_su1_dom"/>
</dbReference>
<dbReference type="InterPro" id="IPR023615">
    <property type="entry name" value="Cyt_c_Oxase_su1_BS"/>
</dbReference>
<feature type="transmembrane region" description="Helical" evidence="16">
    <location>
        <begin position="34"/>
        <end position="56"/>
    </location>
</feature>
<comment type="cofactor">
    <cofactor evidence="1">
        <name>heme</name>
        <dbReference type="ChEBI" id="CHEBI:30413"/>
    </cofactor>
</comment>
<keyword evidence="11 16" id="KW-1133">Transmembrane helix</keyword>
<comment type="subcellular location">
    <subcellularLocation>
        <location evidence="2">Membrane</location>
        <topology evidence="2">Multi-pass membrane protein</topology>
    </subcellularLocation>
    <subcellularLocation>
        <location evidence="15">Mitochondrion inner membrane</location>
        <topology evidence="15">Multi-pass membrane protein</topology>
    </subcellularLocation>
</comment>
<feature type="transmembrane region" description="Helical" evidence="16">
    <location>
        <begin position="402"/>
        <end position="422"/>
    </location>
</feature>
<keyword evidence="13 15" id="KW-0186">Copper</keyword>
<dbReference type="EC" id="7.1.1.9" evidence="15"/>
<keyword evidence="10 15" id="KW-0249">Electron transport</keyword>
<keyword evidence="4 15" id="KW-0813">Transport</keyword>
<dbReference type="GO" id="GO:0004129">
    <property type="term" value="F:cytochrome-c oxidase activity"/>
    <property type="evidence" value="ECO:0007669"/>
    <property type="project" value="UniProtKB-EC"/>
</dbReference>
<evidence type="ECO:0000256" key="1">
    <source>
        <dbReference type="ARBA" id="ARBA00001971"/>
    </source>
</evidence>
<dbReference type="GO" id="GO:0020037">
    <property type="term" value="F:heme binding"/>
    <property type="evidence" value="ECO:0007669"/>
    <property type="project" value="InterPro"/>
</dbReference>
<feature type="transmembrane region" description="Helical" evidence="16">
    <location>
        <begin position="472"/>
        <end position="498"/>
    </location>
</feature>
<evidence type="ECO:0000259" key="17">
    <source>
        <dbReference type="PROSITE" id="PS50855"/>
    </source>
</evidence>
<comment type="function">
    <text evidence="15">Component of the cytochrome c oxidase, the last enzyme in the mitochondrial electron transport chain which drives oxidative phosphorylation. The respiratory chain contains 3 multisubunit complexes succinate dehydrogenase (complex II, CII), ubiquinol-cytochrome c oxidoreductase (cytochrome b-c1 complex, complex III, CIII) and cytochrome c oxidase (complex IV, CIV), that cooperate to transfer electrons derived from NADH and succinate to molecular oxygen, creating an electrochemical gradient over the inner membrane that drives transmembrane transport and the ATP synthase. Cytochrome c oxidase is the component of the respiratory chain that catalyzes the reduction of oxygen to water. Electrons originating from reduced cytochrome c in the intermembrane space (IMS) are transferred via the dinuclear copper A center (CU(A)) of subunit 2 and heme A of subunit 1 to the active site in subunit 1, a binuclear center (BNC) formed by heme A3 and copper B (CU(B)). The BNC reduces molecular oxygen to 2 water molecules using 4 electrons from cytochrome c in the IMS and 4 protons from the mitochondrial matrix.</text>
</comment>
<comment type="catalytic activity">
    <reaction evidence="15">
        <text>4 Fe(II)-[cytochrome c] + O2 + 8 H(+)(in) = 4 Fe(III)-[cytochrome c] + 2 H2O + 4 H(+)(out)</text>
        <dbReference type="Rhea" id="RHEA:11436"/>
        <dbReference type="Rhea" id="RHEA-COMP:10350"/>
        <dbReference type="Rhea" id="RHEA-COMP:14399"/>
        <dbReference type="ChEBI" id="CHEBI:15377"/>
        <dbReference type="ChEBI" id="CHEBI:15378"/>
        <dbReference type="ChEBI" id="CHEBI:15379"/>
        <dbReference type="ChEBI" id="CHEBI:29033"/>
        <dbReference type="ChEBI" id="CHEBI:29034"/>
        <dbReference type="EC" id="7.1.1.9"/>
    </reaction>
</comment>
<evidence type="ECO:0000256" key="4">
    <source>
        <dbReference type="ARBA" id="ARBA00022448"/>
    </source>
</evidence>
<feature type="transmembrane region" description="Helical" evidence="16">
    <location>
        <begin position="208"/>
        <end position="235"/>
    </location>
</feature>
<keyword evidence="15 18" id="KW-0496">Mitochondrion</keyword>
<feature type="transmembrane region" description="Helical" evidence="16">
    <location>
        <begin position="291"/>
        <end position="315"/>
    </location>
</feature>
<evidence type="ECO:0000256" key="9">
    <source>
        <dbReference type="ARBA" id="ARBA00022967"/>
    </source>
</evidence>
<dbReference type="AlphaFoldDB" id="I7I432"/>
<evidence type="ECO:0000256" key="16">
    <source>
        <dbReference type="SAM" id="Phobius"/>
    </source>
</evidence>
<name>I7I432_CLAPU</name>
<evidence type="ECO:0000256" key="14">
    <source>
        <dbReference type="ARBA" id="ARBA00023136"/>
    </source>
</evidence>
<keyword evidence="15" id="KW-0999">Mitochondrion inner membrane</keyword>
<keyword evidence="14 15" id="KW-0472">Membrane</keyword>
<accession>I7I432</accession>
<reference evidence="18" key="1">
    <citation type="journal article" date="2011" name="Science">
        <title>Chemical engineering by plant symbionts: A 12 genome comparison reveals dynamic alkaloid loci.</title>
        <authorList>
            <person name="Schardl C.L."/>
            <person name="Hesse U."/>
            <person name="Young C.A."/>
            <person name="Jaromczyk J.W."/>
            <person name="Farman M.L."/>
            <person name="Tudzynski P."/>
            <person name="Amyotte S.G."/>
            <person name="An Z."/>
            <person name="Andreeva K."/>
            <person name="Arnaoudova E.G."/>
            <person name="Bullock C.T."/>
            <person name="Calie P."/>
            <person name="Charlton N."/>
            <person name="Fleetwood D.J."/>
            <person name="Florea S."/>
            <person name="Guldener U."/>
            <person name="Harris D.R."/>
            <person name="Haws D.C."/>
            <person name="Jaromczyk J."/>
            <person name="Johnson R.D."/>
            <person name="Khan A.K."/>
            <person name="Liu J."/>
            <person name="Liu M."/>
            <person name="Mace W."/>
            <person name="Machado C."/>
            <person name="Moore N."/>
            <person name="Nagabhyru P."/>
            <person name="Oeser B."/>
            <person name="Pan J."/>
            <person name="Panaccione D.G."/>
            <person name="Schmid J."/>
            <person name="Schweri K.K."/>
            <person name="Scott B."/>
            <person name="Sugawara K."/>
            <person name="Takach J."/>
            <person name="Voisey C.R."/>
            <person name="Webb J.S."/>
            <person name="Wilson E.V."/>
            <person name="Wiseman J."/>
            <person name="Zeng Z."/>
            <person name="Cox M."/>
            <person name="Dinkins R.D."/>
            <person name="Glenn A.E."/>
            <person name="Gordon A."/>
            <person name="Hollin W."/>
            <person name="Leistner E."/>
            <person name="Leuchtmann A."/>
            <person name="Li C."/>
            <person name="Liu J."/>
            <person name="O'Sullivan D."/>
            <person name="Steiner U."/>
            <person name="Tanaka E."/>
            <person name="Yoshida R."/>
        </authorList>
    </citation>
    <scope>NUCLEOTIDE SEQUENCE</scope>
</reference>
<dbReference type="GO" id="GO:0006123">
    <property type="term" value="P:mitochondrial electron transport, cytochrome c to oxygen"/>
    <property type="evidence" value="ECO:0007669"/>
    <property type="project" value="TreeGrafter"/>
</dbReference>